<evidence type="ECO:0000313" key="3">
    <source>
        <dbReference type="Proteomes" id="UP000198935"/>
    </source>
</evidence>
<feature type="transmembrane region" description="Helical" evidence="1">
    <location>
        <begin position="12"/>
        <end position="30"/>
    </location>
</feature>
<feature type="transmembrane region" description="Helical" evidence="1">
    <location>
        <begin position="64"/>
        <end position="86"/>
    </location>
</feature>
<sequence length="113" mass="13222">MDKMNTKTIKVLGIGSILLVIFIISMYQIGLDGIEVIRSAIFFYLGMWFLASMINNYRQKRLRWFLYLACAFFFLYQILSLLAVIFHHSGQREASYSRMLSKIAKSPVLERIQ</sequence>
<evidence type="ECO:0000313" key="2">
    <source>
        <dbReference type="EMBL" id="SDZ05587.1"/>
    </source>
</evidence>
<keyword evidence="1" id="KW-0472">Membrane</keyword>
<dbReference type="EMBL" id="FNPI01000005">
    <property type="protein sequence ID" value="SDZ05587.1"/>
    <property type="molecule type" value="Genomic_DNA"/>
</dbReference>
<dbReference type="AlphaFoldDB" id="A0A1H3PWT0"/>
<accession>A0A1H3PWT0</accession>
<name>A0A1H3PWT0_9BACI</name>
<gene>
    <name evidence="2" type="ORF">SAMN05421736_105251</name>
</gene>
<protein>
    <submittedName>
        <fullName evidence="2">Uncharacterized protein</fullName>
    </submittedName>
</protein>
<organism evidence="2 3">
    <name type="scientific">Evansella caseinilytica</name>
    <dbReference type="NCBI Taxonomy" id="1503961"/>
    <lineage>
        <taxon>Bacteria</taxon>
        <taxon>Bacillati</taxon>
        <taxon>Bacillota</taxon>
        <taxon>Bacilli</taxon>
        <taxon>Bacillales</taxon>
        <taxon>Bacillaceae</taxon>
        <taxon>Evansella</taxon>
    </lineage>
</organism>
<reference evidence="3" key="1">
    <citation type="submission" date="2016-10" db="EMBL/GenBank/DDBJ databases">
        <authorList>
            <person name="Varghese N."/>
            <person name="Submissions S."/>
        </authorList>
    </citation>
    <scope>NUCLEOTIDE SEQUENCE [LARGE SCALE GENOMIC DNA]</scope>
    <source>
        <strain evidence="3">SP</strain>
    </source>
</reference>
<proteinExistence type="predicted"/>
<feature type="transmembrane region" description="Helical" evidence="1">
    <location>
        <begin position="36"/>
        <end position="57"/>
    </location>
</feature>
<keyword evidence="1" id="KW-0812">Transmembrane</keyword>
<dbReference type="Proteomes" id="UP000198935">
    <property type="component" value="Unassembled WGS sequence"/>
</dbReference>
<keyword evidence="3" id="KW-1185">Reference proteome</keyword>
<evidence type="ECO:0000256" key="1">
    <source>
        <dbReference type="SAM" id="Phobius"/>
    </source>
</evidence>
<keyword evidence="1" id="KW-1133">Transmembrane helix</keyword>